<reference evidence="7 8" key="1">
    <citation type="submission" date="2021-12" db="EMBL/GenBank/DDBJ databases">
        <title>Discovery of the Pendulisporaceae a myxobacterial family with distinct sporulation behavior and unique specialized metabolism.</title>
        <authorList>
            <person name="Garcia R."/>
            <person name="Popoff A."/>
            <person name="Bader C.D."/>
            <person name="Loehr J."/>
            <person name="Walesch S."/>
            <person name="Walt C."/>
            <person name="Boldt J."/>
            <person name="Bunk B."/>
            <person name="Haeckl F.J.F.P.J."/>
            <person name="Gunesch A.P."/>
            <person name="Birkelbach J."/>
            <person name="Nuebel U."/>
            <person name="Pietschmann T."/>
            <person name="Bach T."/>
            <person name="Mueller R."/>
        </authorList>
    </citation>
    <scope>NUCLEOTIDE SEQUENCE [LARGE SCALE GENOMIC DNA]</scope>
    <source>
        <strain evidence="7 8">MSr11954</strain>
    </source>
</reference>
<evidence type="ECO:0000256" key="1">
    <source>
        <dbReference type="ARBA" id="ARBA00023015"/>
    </source>
</evidence>
<dbReference type="SUPFAM" id="SSF46689">
    <property type="entry name" value="Homeodomain-like"/>
    <property type="match status" value="1"/>
</dbReference>
<evidence type="ECO:0000259" key="6">
    <source>
        <dbReference type="PROSITE" id="PS50977"/>
    </source>
</evidence>
<dbReference type="PROSITE" id="PS50977">
    <property type="entry name" value="HTH_TETR_2"/>
    <property type="match status" value="1"/>
</dbReference>
<organism evidence="7 8">
    <name type="scientific">Pendulispora albinea</name>
    <dbReference type="NCBI Taxonomy" id="2741071"/>
    <lineage>
        <taxon>Bacteria</taxon>
        <taxon>Pseudomonadati</taxon>
        <taxon>Myxococcota</taxon>
        <taxon>Myxococcia</taxon>
        <taxon>Myxococcales</taxon>
        <taxon>Sorangiineae</taxon>
        <taxon>Pendulisporaceae</taxon>
        <taxon>Pendulispora</taxon>
    </lineage>
</organism>
<keyword evidence="1" id="KW-0805">Transcription regulation</keyword>
<dbReference type="InterPro" id="IPR001647">
    <property type="entry name" value="HTH_TetR"/>
</dbReference>
<evidence type="ECO:0000313" key="7">
    <source>
        <dbReference type="EMBL" id="WXB15080.1"/>
    </source>
</evidence>
<dbReference type="PRINTS" id="PR00455">
    <property type="entry name" value="HTHTETR"/>
</dbReference>
<feature type="domain" description="HTH tetR-type" evidence="6">
    <location>
        <begin position="17"/>
        <end position="77"/>
    </location>
</feature>
<dbReference type="InterPro" id="IPR050109">
    <property type="entry name" value="HTH-type_TetR-like_transc_reg"/>
</dbReference>
<feature type="compositionally biased region" description="Basic and acidic residues" evidence="5">
    <location>
        <begin position="228"/>
        <end position="238"/>
    </location>
</feature>
<feature type="region of interest" description="Disordered" evidence="5">
    <location>
        <begin position="212"/>
        <end position="238"/>
    </location>
</feature>
<dbReference type="RefSeq" id="WP_394824705.1">
    <property type="nucleotide sequence ID" value="NZ_CP089984.1"/>
</dbReference>
<keyword evidence="8" id="KW-1185">Reference proteome</keyword>
<name>A0ABZ2LWH2_9BACT</name>
<dbReference type="EMBL" id="CP089984">
    <property type="protein sequence ID" value="WXB15080.1"/>
    <property type="molecule type" value="Genomic_DNA"/>
</dbReference>
<keyword evidence="3" id="KW-0804">Transcription</keyword>
<dbReference type="InterPro" id="IPR041669">
    <property type="entry name" value="TetR_C_15"/>
</dbReference>
<dbReference type="PANTHER" id="PTHR30055">
    <property type="entry name" value="HTH-TYPE TRANSCRIPTIONAL REGULATOR RUTR"/>
    <property type="match status" value="1"/>
</dbReference>
<evidence type="ECO:0000256" key="4">
    <source>
        <dbReference type="PROSITE-ProRule" id="PRU00335"/>
    </source>
</evidence>
<dbReference type="PANTHER" id="PTHR30055:SF234">
    <property type="entry name" value="HTH-TYPE TRANSCRIPTIONAL REGULATOR BETI"/>
    <property type="match status" value="1"/>
</dbReference>
<evidence type="ECO:0000256" key="3">
    <source>
        <dbReference type="ARBA" id="ARBA00023163"/>
    </source>
</evidence>
<dbReference type="Pfam" id="PF00440">
    <property type="entry name" value="TetR_N"/>
    <property type="match status" value="1"/>
</dbReference>
<evidence type="ECO:0000256" key="5">
    <source>
        <dbReference type="SAM" id="MobiDB-lite"/>
    </source>
</evidence>
<evidence type="ECO:0000256" key="2">
    <source>
        <dbReference type="ARBA" id="ARBA00023125"/>
    </source>
</evidence>
<dbReference type="Proteomes" id="UP001370348">
    <property type="component" value="Chromosome"/>
</dbReference>
<dbReference type="Gene3D" id="1.10.357.10">
    <property type="entry name" value="Tetracycline Repressor, domain 2"/>
    <property type="match status" value="1"/>
</dbReference>
<feature type="DNA-binding region" description="H-T-H motif" evidence="4">
    <location>
        <begin position="40"/>
        <end position="59"/>
    </location>
</feature>
<keyword evidence="2 4" id="KW-0238">DNA-binding</keyword>
<dbReference type="Pfam" id="PF17918">
    <property type="entry name" value="TetR_C_15"/>
    <property type="match status" value="1"/>
</dbReference>
<evidence type="ECO:0000313" key="8">
    <source>
        <dbReference type="Proteomes" id="UP001370348"/>
    </source>
</evidence>
<dbReference type="InterPro" id="IPR009057">
    <property type="entry name" value="Homeodomain-like_sf"/>
</dbReference>
<proteinExistence type="predicted"/>
<gene>
    <name evidence="7" type="ORF">LZC94_45590</name>
</gene>
<sequence>MTIDTTPRKRPRQARSHATVDALIEAASQVLIEHGYEGATTARVAERAGVSVGSLYQYYPNKESLVAALIERHASAFVGAIEQAFAGTVDASLEEGLRAIIRAGLDAHRIDPALHKILVEQVPRVGRMAEVMDISRRVTKSIEQLLRAHLRRLPKERDPALAALVIETTLEALTHKAVIERPELLASGKMEKEMYAILSGYLSSPPVLELRSAHGAQVPRKKKAARRTPREAGEGRDG</sequence>
<protein>
    <submittedName>
        <fullName evidence="7">TetR/AcrR family transcriptional regulator</fullName>
    </submittedName>
</protein>
<accession>A0ABZ2LWH2</accession>